<feature type="domain" description="Tetrapyrrole biosynthesis glutamyl-tRNA reductase dimerisation" evidence="14">
    <location>
        <begin position="345"/>
        <end position="444"/>
    </location>
</feature>
<keyword evidence="6 8" id="KW-0627">Porphyrin biosynthesis</keyword>
<feature type="binding site" evidence="8 11">
    <location>
        <begin position="213"/>
        <end position="218"/>
    </location>
    <ligand>
        <name>NADP(+)</name>
        <dbReference type="ChEBI" id="CHEBI:58349"/>
    </ligand>
</feature>
<dbReference type="PANTHER" id="PTHR43013">
    <property type="entry name" value="GLUTAMYL-TRNA REDUCTASE"/>
    <property type="match status" value="1"/>
</dbReference>
<dbReference type="InterPro" id="IPR018214">
    <property type="entry name" value="GluRdtase_CS"/>
</dbReference>
<feature type="domain" description="Glutamyl-tRNA reductase N-terminal" evidence="16">
    <location>
        <begin position="6"/>
        <end position="180"/>
    </location>
</feature>
<evidence type="ECO:0000313" key="17">
    <source>
        <dbReference type="EMBL" id="EWT05407.1"/>
    </source>
</evidence>
<evidence type="ECO:0000256" key="9">
    <source>
        <dbReference type="PIRSR" id="PIRSR000445-1"/>
    </source>
</evidence>
<evidence type="ECO:0000256" key="5">
    <source>
        <dbReference type="ARBA" id="ARBA00023002"/>
    </source>
</evidence>
<dbReference type="Proteomes" id="UP000019494">
    <property type="component" value="Unassembled WGS sequence"/>
</dbReference>
<dbReference type="SUPFAM" id="SSF69075">
    <property type="entry name" value="Glutamyl tRNA-reductase dimerization domain"/>
    <property type="match status" value="1"/>
</dbReference>
<dbReference type="InterPro" id="IPR015895">
    <property type="entry name" value="4pyrrol_synth_GluRdtase_N"/>
</dbReference>
<dbReference type="InterPro" id="IPR036343">
    <property type="entry name" value="GluRdtase_N_sf"/>
</dbReference>
<comment type="miscellaneous">
    <text evidence="8">During catalysis, the active site Cys acts as a nucleophile attacking the alpha-carbonyl group of tRNA-bound glutamate with the formation of a thioester intermediate between enzyme and glutamate, and the concomitant release of tRNA(Glu). The thioester intermediate is finally reduced by direct hydride transfer from NADPH, to form the product GSA.</text>
</comment>
<feature type="active site" description="Nucleophile" evidence="8 9">
    <location>
        <position position="50"/>
    </location>
</feature>
<dbReference type="CDD" id="cd05213">
    <property type="entry name" value="NAD_bind_Glutamyl_tRNA_reduct"/>
    <property type="match status" value="1"/>
</dbReference>
<evidence type="ECO:0000313" key="18">
    <source>
        <dbReference type="Proteomes" id="UP000019494"/>
    </source>
</evidence>
<dbReference type="GO" id="GO:0019353">
    <property type="term" value="P:protoporphyrinogen IX biosynthetic process from glutamate"/>
    <property type="evidence" value="ECO:0007669"/>
    <property type="project" value="TreeGrafter"/>
</dbReference>
<dbReference type="GO" id="GO:0008883">
    <property type="term" value="F:glutamyl-tRNA reductase activity"/>
    <property type="evidence" value="ECO:0007669"/>
    <property type="project" value="UniProtKB-UniRule"/>
</dbReference>
<evidence type="ECO:0000256" key="6">
    <source>
        <dbReference type="ARBA" id="ARBA00023244"/>
    </source>
</evidence>
<keyword evidence="5 8" id="KW-0560">Oxidoreductase</keyword>
<protein>
    <recommendedName>
        <fullName evidence="3 8">Glutamyl-tRNA reductase</fullName>
        <shortName evidence="8">GluTR</shortName>
        <ecNumber evidence="3 8">1.2.1.70</ecNumber>
    </recommendedName>
</protein>
<dbReference type="Pfam" id="PF01488">
    <property type="entry name" value="Shikimate_DH"/>
    <property type="match status" value="1"/>
</dbReference>
<gene>
    <name evidence="8" type="primary">hemA</name>
    <name evidence="17" type="ORF">N864_04965</name>
</gene>
<dbReference type="InterPro" id="IPR036291">
    <property type="entry name" value="NAD(P)-bd_dom_sf"/>
</dbReference>
<dbReference type="Pfam" id="PF00745">
    <property type="entry name" value="GlutR_dimer"/>
    <property type="match status" value="1"/>
</dbReference>
<feature type="binding site" evidence="8 10">
    <location>
        <position position="144"/>
    </location>
    <ligand>
        <name>substrate</name>
    </ligand>
</feature>
<comment type="catalytic activity">
    <reaction evidence="7 8 13">
        <text>(S)-4-amino-5-oxopentanoate + tRNA(Glu) + NADP(+) = L-glutamyl-tRNA(Glu) + NADPH + H(+)</text>
        <dbReference type="Rhea" id="RHEA:12344"/>
        <dbReference type="Rhea" id="RHEA-COMP:9663"/>
        <dbReference type="Rhea" id="RHEA-COMP:9680"/>
        <dbReference type="ChEBI" id="CHEBI:15378"/>
        <dbReference type="ChEBI" id="CHEBI:57501"/>
        <dbReference type="ChEBI" id="CHEBI:57783"/>
        <dbReference type="ChEBI" id="CHEBI:58349"/>
        <dbReference type="ChEBI" id="CHEBI:78442"/>
        <dbReference type="ChEBI" id="CHEBI:78520"/>
        <dbReference type="EC" id="1.2.1.70"/>
    </reaction>
</comment>
<comment type="function">
    <text evidence="8">Catalyzes the NADPH-dependent reduction of glutamyl-tRNA(Glu) to glutamate 1-semialdehyde (GSA).</text>
</comment>
<feature type="binding site" evidence="8 10">
    <location>
        <begin position="138"/>
        <end position="140"/>
    </location>
    <ligand>
        <name>substrate</name>
    </ligand>
</feature>
<evidence type="ECO:0000256" key="12">
    <source>
        <dbReference type="PIRSR" id="PIRSR000445-4"/>
    </source>
</evidence>
<proteinExistence type="inferred from homology"/>
<accession>W9GJS1</accession>
<evidence type="ECO:0000256" key="13">
    <source>
        <dbReference type="RuleBase" id="RU000584"/>
    </source>
</evidence>
<dbReference type="PIRSF" id="PIRSF000445">
    <property type="entry name" value="4pyrrol_synth_GluRdtase"/>
    <property type="match status" value="1"/>
</dbReference>
<evidence type="ECO:0000256" key="11">
    <source>
        <dbReference type="PIRSR" id="PIRSR000445-3"/>
    </source>
</evidence>
<evidence type="ECO:0000256" key="8">
    <source>
        <dbReference type="HAMAP-Rule" id="MF_00087"/>
    </source>
</evidence>
<comment type="similarity">
    <text evidence="2 8 13">Belongs to the glutamyl-tRNA reductase family.</text>
</comment>
<dbReference type="GO" id="GO:0050661">
    <property type="term" value="F:NADP binding"/>
    <property type="evidence" value="ECO:0007669"/>
    <property type="project" value="InterPro"/>
</dbReference>
<sequence length="461" mass="48774">MSLLVIGLSHRTAPLSILEALSEDERRDETLADTLVRSATVDEVVVLSTCNRLEVYAEVPAFHPAVAAIGDALAAAASIATGTERNAELVDECPREPEAALAARADELADHLYVRYDDGAVAHAFTVACGLDSMAVGESQVLGQMRAALAQGQESGRVGASLNELFQQALRVGKRAHSETDIDGHSVSLVQVGLEVAGQHLGPLGSRRAAVVGAGAMSGLAAATLSRADVDSLAVVNRTFDRAQRLAESTGGTARPWQDLGDVLAESDLVLTCTGAAGHVITAADLRASGGRRGGRPQVFIDLALPRDIEPESDWPEPIPGVTVIGLDELGQRLAGRAEGREVAQVRDIVTGEVASYLTKRVAQSVAPTVAALRARAAEVVETEMARLDHRMPDLDDATRAEVELAVHRIVEKLLHTPTRRVKEFAIDGSGPDYAAALRELFDLEPKDVANVDAPPRRARP</sequence>
<dbReference type="UniPathway" id="UPA00251">
    <property type="reaction ID" value="UER00316"/>
</dbReference>
<keyword evidence="4 8" id="KW-0521">NADP</keyword>
<comment type="pathway">
    <text evidence="1 8 13">Porphyrin-containing compound metabolism; protoporphyrin-IX biosynthesis; 5-aminolevulinate from L-glutamyl-tRNA(Glu): step 1/2.</text>
</comment>
<evidence type="ECO:0000256" key="2">
    <source>
        <dbReference type="ARBA" id="ARBA00005916"/>
    </source>
</evidence>
<dbReference type="Gene3D" id="3.40.50.720">
    <property type="entry name" value="NAD(P)-binding Rossmann-like Domain"/>
    <property type="match status" value="1"/>
</dbReference>
<evidence type="ECO:0000256" key="4">
    <source>
        <dbReference type="ARBA" id="ARBA00022857"/>
    </source>
</evidence>
<evidence type="ECO:0000259" key="14">
    <source>
        <dbReference type="Pfam" id="PF00745"/>
    </source>
</evidence>
<feature type="binding site" evidence="8 10">
    <location>
        <position position="133"/>
    </location>
    <ligand>
        <name>substrate</name>
    </ligand>
</feature>
<evidence type="ECO:0000256" key="1">
    <source>
        <dbReference type="ARBA" id="ARBA00005059"/>
    </source>
</evidence>
<evidence type="ECO:0000256" key="7">
    <source>
        <dbReference type="ARBA" id="ARBA00047464"/>
    </source>
</evidence>
<feature type="site" description="Important for activity" evidence="8 12">
    <location>
        <position position="123"/>
    </location>
</feature>
<dbReference type="EMBL" id="AWQS01000116">
    <property type="protein sequence ID" value="EWT05407.1"/>
    <property type="molecule type" value="Genomic_DNA"/>
</dbReference>
<name>W9GJS1_9MICO</name>
<dbReference type="InterPro" id="IPR000343">
    <property type="entry name" value="4pyrrol_synth_GluRdtase"/>
</dbReference>
<comment type="subunit">
    <text evidence="8">Homodimer.</text>
</comment>
<reference evidence="18" key="1">
    <citation type="submission" date="2013-08" db="EMBL/GenBank/DDBJ databases">
        <title>Intrasporangium oryzae NRRL B-24470.</title>
        <authorList>
            <person name="Liu H."/>
            <person name="Wang G."/>
        </authorList>
    </citation>
    <scope>NUCLEOTIDE SEQUENCE [LARGE SCALE GENOMIC DNA]</scope>
    <source>
        <strain evidence="18">Q5-1</strain>
    </source>
</reference>
<dbReference type="NCBIfam" id="TIGR01035">
    <property type="entry name" value="hemA"/>
    <property type="match status" value="1"/>
</dbReference>
<dbReference type="PANTHER" id="PTHR43013:SF1">
    <property type="entry name" value="GLUTAMYL-TRNA REDUCTASE"/>
    <property type="match status" value="1"/>
</dbReference>
<evidence type="ECO:0000259" key="15">
    <source>
        <dbReference type="Pfam" id="PF01488"/>
    </source>
</evidence>
<dbReference type="PROSITE" id="PS00747">
    <property type="entry name" value="GLUTR"/>
    <property type="match status" value="1"/>
</dbReference>
<dbReference type="InterPro" id="IPR006151">
    <property type="entry name" value="Shikm_DH/Glu-tRNA_Rdtase"/>
</dbReference>
<feature type="binding site" evidence="8 10">
    <location>
        <begin position="49"/>
        <end position="52"/>
    </location>
    <ligand>
        <name>substrate</name>
    </ligand>
</feature>
<dbReference type="EC" id="1.2.1.70" evidence="3 8"/>
<dbReference type="Pfam" id="PF05201">
    <property type="entry name" value="GlutR_N"/>
    <property type="match status" value="1"/>
</dbReference>
<dbReference type="SUPFAM" id="SSF51735">
    <property type="entry name" value="NAD(P)-binding Rossmann-fold domains"/>
    <property type="match status" value="1"/>
</dbReference>
<feature type="domain" description="Quinate/shikimate 5-dehydrogenase/glutamyl-tRNA reductase" evidence="15">
    <location>
        <begin position="196"/>
        <end position="330"/>
    </location>
</feature>
<dbReference type="InterPro" id="IPR015896">
    <property type="entry name" value="4pyrrol_synth_GluRdtase_dimer"/>
</dbReference>
<dbReference type="InterPro" id="IPR036453">
    <property type="entry name" value="GluRdtase_dimer_dom_sf"/>
</dbReference>
<dbReference type="FunFam" id="3.30.460.30:FF:000001">
    <property type="entry name" value="Glutamyl-tRNA reductase"/>
    <property type="match status" value="1"/>
</dbReference>
<dbReference type="RefSeq" id="WP_034717639.1">
    <property type="nucleotide sequence ID" value="NZ_AWQS01000116.1"/>
</dbReference>
<evidence type="ECO:0000256" key="10">
    <source>
        <dbReference type="PIRSR" id="PIRSR000445-2"/>
    </source>
</evidence>
<organism evidence="17 18">
    <name type="scientific">Intrasporangium chromatireducens Q5-1</name>
    <dbReference type="NCBI Taxonomy" id="584657"/>
    <lineage>
        <taxon>Bacteria</taxon>
        <taxon>Bacillati</taxon>
        <taxon>Actinomycetota</taxon>
        <taxon>Actinomycetes</taxon>
        <taxon>Micrococcales</taxon>
        <taxon>Intrasporangiaceae</taxon>
        <taxon>Intrasporangium</taxon>
    </lineage>
</organism>
<dbReference type="PATRIC" id="fig|584657.3.peg.2708"/>
<evidence type="ECO:0000259" key="16">
    <source>
        <dbReference type="Pfam" id="PF05201"/>
    </source>
</evidence>
<evidence type="ECO:0000256" key="3">
    <source>
        <dbReference type="ARBA" id="ARBA00012970"/>
    </source>
</evidence>
<dbReference type="AlphaFoldDB" id="W9GJS1"/>
<dbReference type="HAMAP" id="MF_00087">
    <property type="entry name" value="Glu_tRNA_reductase"/>
    <property type="match status" value="1"/>
</dbReference>
<dbReference type="SUPFAM" id="SSF69742">
    <property type="entry name" value="Glutamyl tRNA-reductase catalytic, N-terminal domain"/>
    <property type="match status" value="1"/>
</dbReference>
<keyword evidence="18" id="KW-1185">Reference proteome</keyword>
<comment type="caution">
    <text evidence="17">The sequence shown here is derived from an EMBL/GenBank/DDBJ whole genome shotgun (WGS) entry which is preliminary data.</text>
</comment>
<dbReference type="OrthoDB" id="110209at2"/>
<dbReference type="Gene3D" id="3.30.460.30">
    <property type="entry name" value="Glutamyl-tRNA reductase, N-terminal domain"/>
    <property type="match status" value="1"/>
</dbReference>
<comment type="domain">
    <text evidence="8">Possesses an unusual extended V-shaped dimeric structure with each monomer consisting of three distinct domains arranged along a curved 'spinal' alpha-helix. The N-terminal catalytic domain specifically recognizes the glutamate moiety of the substrate. The second domain is the NADPH-binding domain, and the third C-terminal domain is responsible for dimerization.</text>
</comment>